<keyword evidence="5" id="KW-0378">Hydrolase</keyword>
<keyword evidence="1" id="KW-0547">Nucleotide-binding</keyword>
<feature type="domain" description="Helicase ATP-binding" evidence="3">
    <location>
        <begin position="57"/>
        <end position="261"/>
    </location>
</feature>
<dbReference type="GO" id="GO:0036297">
    <property type="term" value="P:interstrand cross-link repair"/>
    <property type="evidence" value="ECO:0007669"/>
    <property type="project" value="TreeGrafter"/>
</dbReference>
<dbReference type="GO" id="GO:0003676">
    <property type="term" value="F:nucleic acid binding"/>
    <property type="evidence" value="ECO:0007669"/>
    <property type="project" value="InterPro"/>
</dbReference>
<dbReference type="CDD" id="cd18797">
    <property type="entry name" value="SF2_C_Hrq"/>
    <property type="match status" value="1"/>
</dbReference>
<feature type="domain" description="Helicase C-terminal" evidence="4">
    <location>
        <begin position="305"/>
        <end position="492"/>
    </location>
</feature>
<dbReference type="Pfam" id="PF00270">
    <property type="entry name" value="DEAD"/>
    <property type="match status" value="1"/>
</dbReference>
<evidence type="ECO:0000256" key="1">
    <source>
        <dbReference type="ARBA" id="ARBA00022741"/>
    </source>
</evidence>
<dbReference type="PROSITE" id="PS51194">
    <property type="entry name" value="HELICASE_CTER"/>
    <property type="match status" value="1"/>
</dbReference>
<protein>
    <submittedName>
        <fullName evidence="5">DEAD/DEAH box helicase domain-containing protein</fullName>
    </submittedName>
</protein>
<dbReference type="InterPro" id="IPR001650">
    <property type="entry name" value="Helicase_C-like"/>
</dbReference>
<keyword evidence="6" id="KW-1185">Reference proteome</keyword>
<dbReference type="Pfam" id="PF00271">
    <property type="entry name" value="Helicase_C"/>
    <property type="match status" value="1"/>
</dbReference>
<dbReference type="Gene3D" id="3.40.50.300">
    <property type="entry name" value="P-loop containing nucleotide triphosphate hydrolases"/>
    <property type="match status" value="2"/>
</dbReference>
<accession>A0A7W3P5J8</accession>
<dbReference type="AlphaFoldDB" id="A0A7W3P5J8"/>
<dbReference type="RefSeq" id="WP_328823704.1">
    <property type="nucleotide sequence ID" value="NZ_JACGWT010000002.1"/>
</dbReference>
<reference evidence="5 6" key="1">
    <citation type="submission" date="2020-07" db="EMBL/GenBank/DDBJ databases">
        <title>Sequencing the genomes of 1000 actinobacteria strains.</title>
        <authorList>
            <person name="Klenk H.-P."/>
        </authorList>
    </citation>
    <scope>NUCLEOTIDE SEQUENCE [LARGE SCALE GENOMIC DNA]</scope>
    <source>
        <strain evidence="5 6">DSM 100723</strain>
    </source>
</reference>
<dbReference type="Proteomes" id="UP000523079">
    <property type="component" value="Unassembled WGS sequence"/>
</dbReference>
<comment type="caution">
    <text evidence="5">The sequence shown here is derived from an EMBL/GenBank/DDBJ whole genome shotgun (WGS) entry which is preliminary data.</text>
</comment>
<dbReference type="Pfam" id="PF22982">
    <property type="entry name" value="WHD_HRQ1"/>
    <property type="match status" value="1"/>
</dbReference>
<dbReference type="InterPro" id="IPR014001">
    <property type="entry name" value="Helicase_ATP-bd"/>
</dbReference>
<evidence type="ECO:0000313" key="6">
    <source>
        <dbReference type="Proteomes" id="UP000523079"/>
    </source>
</evidence>
<keyword evidence="5" id="KW-0347">Helicase</keyword>
<dbReference type="PANTHER" id="PTHR47957:SF3">
    <property type="entry name" value="ATP-DEPENDENT HELICASE HRQ1"/>
    <property type="match status" value="1"/>
</dbReference>
<keyword evidence="2" id="KW-0067">ATP-binding</keyword>
<dbReference type="SUPFAM" id="SSF52540">
    <property type="entry name" value="P-loop containing nucleoside triphosphate hydrolases"/>
    <property type="match status" value="1"/>
</dbReference>
<evidence type="ECO:0000313" key="5">
    <source>
        <dbReference type="EMBL" id="MBA8794008.1"/>
    </source>
</evidence>
<name>A0A7W3P5J8_9ACTN</name>
<evidence type="ECO:0000259" key="3">
    <source>
        <dbReference type="PROSITE" id="PS51192"/>
    </source>
</evidence>
<dbReference type="PANTHER" id="PTHR47957">
    <property type="entry name" value="ATP-DEPENDENT HELICASE HRQ1"/>
    <property type="match status" value="1"/>
</dbReference>
<dbReference type="CDD" id="cd17923">
    <property type="entry name" value="DEXHc_Hrq1-like"/>
    <property type="match status" value="1"/>
</dbReference>
<dbReference type="SMART" id="SM00490">
    <property type="entry name" value="HELICc"/>
    <property type="match status" value="1"/>
</dbReference>
<dbReference type="GO" id="GO:0005524">
    <property type="term" value="F:ATP binding"/>
    <property type="evidence" value="ECO:0007669"/>
    <property type="project" value="UniProtKB-KW"/>
</dbReference>
<organism evidence="5 6">
    <name type="scientific">Microlunatus kandeliicorticis</name>
    <dbReference type="NCBI Taxonomy" id="1759536"/>
    <lineage>
        <taxon>Bacteria</taxon>
        <taxon>Bacillati</taxon>
        <taxon>Actinomycetota</taxon>
        <taxon>Actinomycetes</taxon>
        <taxon>Propionibacteriales</taxon>
        <taxon>Propionibacteriaceae</taxon>
        <taxon>Microlunatus</taxon>
    </lineage>
</organism>
<evidence type="ECO:0000256" key="2">
    <source>
        <dbReference type="ARBA" id="ARBA00022840"/>
    </source>
</evidence>
<dbReference type="SMART" id="SM00487">
    <property type="entry name" value="DEXDc"/>
    <property type="match status" value="1"/>
</dbReference>
<sequence length="823" mass="87092">MLDVAPLLDLDRVRHRRLLPGRSAEVAGWPEWLPADCRAGLVRAGMASPWRHQRLAADAMVAGRHVALTTGTASGKTFGYLMAVAAATSGGPEVVAPARGSTASGSAGDLRSRLLRPRRPHTALYLAPTKALAHDQLRVTGTLGLPGWRVAAIDGDSEPAERDWARDHAGYLLTNPDFLHHALLPQHERWSSFLSTLRYVVVDEAHRYRGVFGAQVAVVLRRLRRLCAHYGADPVFVLSSATSGGGDAAVRRSAAALIGEEPADGRADDPGPGGAEPIEVVSADGSPHGAVEVLLWEPEHAPTEDAAELLAGLVDSGRQTVAFIPSRRLAEQVAVRAQRLVELAEGRSEVAAGAGPVGLALGAADGVAGGAAGGAAGRATRRIASYRSGYLAGDRRELEAALQTGAVTGVAATNALELGVDISGLDAVVIAGFPGTRAAFWQQAGRAGRRGTEALVVLVAAANPLDAYLVGHPELLFDHPVEEIVLHPENPYVLGPHLAAAAQELPLTSDDVRWFGPSMPGLVERLEGQGVLRRRPRGWFWAREGRAGAAIDLRSAGGRTVEIVEAGTGRVVGTTDPVNAEGTVHEGAVYLHQGETYLVDEFDRDEGEAVVHRAAPGYVTQARGTHDVRVLGERTSRRIGNGRLVFGDVEVASQVFAYLRRDEQTGTVWDENPLDSPEVRLRTTAVWWTLDHRSLRALDQETEHTLAAGAHAAEHTAIGLLPLFAPCDRWDIGGLSTLVHPDTGQLTVFVHDGHPGGAGFAERGFAVAQEWWTATLDQLRSCPCEAGCPACVVSPKCGNANQMLDKAAATRLLSALLGVPPVG</sequence>
<dbReference type="InterPro" id="IPR027417">
    <property type="entry name" value="P-loop_NTPase"/>
</dbReference>
<proteinExistence type="predicted"/>
<dbReference type="GO" id="GO:0006289">
    <property type="term" value="P:nucleotide-excision repair"/>
    <property type="evidence" value="ECO:0007669"/>
    <property type="project" value="TreeGrafter"/>
</dbReference>
<gene>
    <name evidence="5" type="ORF">FHX74_001613</name>
</gene>
<evidence type="ECO:0000259" key="4">
    <source>
        <dbReference type="PROSITE" id="PS51194"/>
    </source>
</evidence>
<dbReference type="InterPro" id="IPR055227">
    <property type="entry name" value="HRQ1_WHD"/>
</dbReference>
<dbReference type="Pfam" id="PF09369">
    <property type="entry name" value="MZB"/>
    <property type="match status" value="1"/>
</dbReference>
<dbReference type="EMBL" id="JACGWT010000002">
    <property type="protein sequence ID" value="MBA8794008.1"/>
    <property type="molecule type" value="Genomic_DNA"/>
</dbReference>
<dbReference type="InterPro" id="IPR018973">
    <property type="entry name" value="MZB"/>
</dbReference>
<dbReference type="PROSITE" id="PS51192">
    <property type="entry name" value="HELICASE_ATP_BIND_1"/>
    <property type="match status" value="1"/>
</dbReference>
<dbReference type="InterPro" id="IPR011545">
    <property type="entry name" value="DEAD/DEAH_box_helicase_dom"/>
</dbReference>
<dbReference type="GO" id="GO:0043138">
    <property type="term" value="F:3'-5' DNA helicase activity"/>
    <property type="evidence" value="ECO:0007669"/>
    <property type="project" value="TreeGrafter"/>
</dbReference>